<evidence type="ECO:0000313" key="9">
    <source>
        <dbReference type="EMBL" id="KKR96312.1"/>
    </source>
</evidence>
<dbReference type="SUPFAM" id="SSF52374">
    <property type="entry name" value="Nucleotidylyl transferase"/>
    <property type="match status" value="1"/>
</dbReference>
<dbReference type="FunFam" id="3.40.50.620:FF:000060">
    <property type="entry name" value="Leucine--tRNA ligase"/>
    <property type="match status" value="1"/>
</dbReference>
<name>A0A0G0Y7M4_9BACT</name>
<evidence type="ECO:0000256" key="2">
    <source>
        <dbReference type="ARBA" id="ARBA00013164"/>
    </source>
</evidence>
<keyword evidence="6" id="KW-0648">Protein biosynthesis</keyword>
<keyword evidence="7" id="KW-0030">Aminoacyl-tRNA synthetase</keyword>
<dbReference type="PANTHER" id="PTHR43740">
    <property type="entry name" value="LEUCYL-TRNA SYNTHETASE"/>
    <property type="match status" value="1"/>
</dbReference>
<evidence type="ECO:0000256" key="6">
    <source>
        <dbReference type="ARBA" id="ARBA00022917"/>
    </source>
</evidence>
<dbReference type="GO" id="GO:0005524">
    <property type="term" value="F:ATP binding"/>
    <property type="evidence" value="ECO:0007669"/>
    <property type="project" value="UniProtKB-KW"/>
</dbReference>
<dbReference type="Proteomes" id="UP000034746">
    <property type="component" value="Unassembled WGS sequence"/>
</dbReference>
<dbReference type="PANTHER" id="PTHR43740:SF2">
    <property type="entry name" value="LEUCINE--TRNA LIGASE, MITOCHONDRIAL"/>
    <property type="match status" value="1"/>
</dbReference>
<evidence type="ECO:0000256" key="5">
    <source>
        <dbReference type="ARBA" id="ARBA00022840"/>
    </source>
</evidence>
<dbReference type="GO" id="GO:0006429">
    <property type="term" value="P:leucyl-tRNA aminoacylation"/>
    <property type="evidence" value="ECO:0007669"/>
    <property type="project" value="InterPro"/>
</dbReference>
<evidence type="ECO:0000256" key="3">
    <source>
        <dbReference type="ARBA" id="ARBA00022598"/>
    </source>
</evidence>
<dbReference type="InterPro" id="IPR014729">
    <property type="entry name" value="Rossmann-like_a/b/a_fold"/>
</dbReference>
<comment type="caution">
    <text evidence="9">The sequence shown here is derived from an EMBL/GenBank/DDBJ whole genome shotgun (WGS) entry which is preliminary data.</text>
</comment>
<feature type="domain" description="Aminoacyl-tRNA synthetase class Ia" evidence="8">
    <location>
        <begin position="11"/>
        <end position="141"/>
    </location>
</feature>
<dbReference type="Gene3D" id="3.40.50.620">
    <property type="entry name" value="HUPs"/>
    <property type="match status" value="1"/>
</dbReference>
<dbReference type="Gene3D" id="1.10.730.10">
    <property type="entry name" value="Isoleucyl-tRNA Synthetase, Domain 1"/>
    <property type="match status" value="1"/>
</dbReference>
<dbReference type="PATRIC" id="fig|1618997.3.peg.1226"/>
<dbReference type="InterPro" id="IPR001412">
    <property type="entry name" value="aa-tRNA-synth_I_CS"/>
</dbReference>
<sequence length="147" mass="17656">MPYDHQFIEKKWQERWERGESWRASEDPQKKDKKFYALDMFPYPSGAGLHVGHPKGYIATDLISRKRRMQGYNVLHPMGWDAFGLPAENYAIKVGIHPRETTKKNIETFKRQIRSMSLSYDWSREIATCDPEYYKWTQWFFLFLLLV</sequence>
<comment type="similarity">
    <text evidence="1">Belongs to the class-I aminoacyl-tRNA synthetase family.</text>
</comment>
<dbReference type="Pfam" id="PF00133">
    <property type="entry name" value="tRNA-synt_1"/>
    <property type="match status" value="1"/>
</dbReference>
<dbReference type="PROSITE" id="PS00178">
    <property type="entry name" value="AA_TRNA_LIGASE_I"/>
    <property type="match status" value="1"/>
</dbReference>
<dbReference type="EC" id="6.1.1.4" evidence="2"/>
<dbReference type="AlphaFoldDB" id="A0A0G0Y7M4"/>
<dbReference type="GO" id="GO:0005829">
    <property type="term" value="C:cytosol"/>
    <property type="evidence" value="ECO:0007669"/>
    <property type="project" value="TreeGrafter"/>
</dbReference>
<keyword evidence="5" id="KW-0067">ATP-binding</keyword>
<evidence type="ECO:0000313" key="10">
    <source>
        <dbReference type="Proteomes" id="UP000034746"/>
    </source>
</evidence>
<evidence type="ECO:0000256" key="1">
    <source>
        <dbReference type="ARBA" id="ARBA00005594"/>
    </source>
</evidence>
<evidence type="ECO:0000259" key="8">
    <source>
        <dbReference type="Pfam" id="PF00133"/>
    </source>
</evidence>
<accession>A0A0G0Y7M4</accession>
<evidence type="ECO:0000256" key="4">
    <source>
        <dbReference type="ARBA" id="ARBA00022741"/>
    </source>
</evidence>
<reference evidence="9 10" key="1">
    <citation type="journal article" date="2015" name="Nature">
        <title>rRNA introns, odd ribosomes, and small enigmatic genomes across a large radiation of phyla.</title>
        <authorList>
            <person name="Brown C.T."/>
            <person name="Hug L.A."/>
            <person name="Thomas B.C."/>
            <person name="Sharon I."/>
            <person name="Castelle C.J."/>
            <person name="Singh A."/>
            <person name="Wilkins M.J."/>
            <person name="Williams K.H."/>
            <person name="Banfield J.F."/>
        </authorList>
    </citation>
    <scope>NUCLEOTIDE SEQUENCE [LARGE SCALE GENOMIC DNA]</scope>
</reference>
<protein>
    <recommendedName>
        <fullName evidence="2">leucine--tRNA ligase</fullName>
        <ecNumber evidence="2">6.1.1.4</ecNumber>
    </recommendedName>
</protein>
<keyword evidence="4" id="KW-0547">Nucleotide-binding</keyword>
<evidence type="ECO:0000256" key="7">
    <source>
        <dbReference type="ARBA" id="ARBA00023146"/>
    </source>
</evidence>
<dbReference type="InterPro" id="IPR002300">
    <property type="entry name" value="aa-tRNA-synth_Ia"/>
</dbReference>
<dbReference type="InterPro" id="IPR002302">
    <property type="entry name" value="Leu-tRNA-ligase"/>
</dbReference>
<dbReference type="EMBL" id="LCAU01000033">
    <property type="protein sequence ID" value="KKR96312.1"/>
    <property type="molecule type" value="Genomic_DNA"/>
</dbReference>
<dbReference type="GO" id="GO:0004823">
    <property type="term" value="F:leucine-tRNA ligase activity"/>
    <property type="evidence" value="ECO:0007669"/>
    <property type="project" value="UniProtKB-EC"/>
</dbReference>
<proteinExistence type="inferred from homology"/>
<gene>
    <name evidence="9" type="ORF">UU48_C0033G0009</name>
</gene>
<organism evidence="9 10">
    <name type="scientific">Candidatus Uhrbacteria bacterium GW2011_GWF2_41_16</name>
    <dbReference type="NCBI Taxonomy" id="1618997"/>
    <lineage>
        <taxon>Bacteria</taxon>
        <taxon>Candidatus Uhriibacteriota</taxon>
    </lineage>
</organism>
<keyword evidence="3 9" id="KW-0436">Ligase</keyword>